<accession>A0A3S4X645</accession>
<dbReference type="OrthoDB" id="3748032at2"/>
<evidence type="ECO:0000313" key="1">
    <source>
        <dbReference type="EMBL" id="VEI13460.1"/>
    </source>
</evidence>
<reference evidence="1 2" key="1">
    <citation type="submission" date="2018-12" db="EMBL/GenBank/DDBJ databases">
        <authorList>
            <consortium name="Pathogen Informatics"/>
        </authorList>
    </citation>
    <scope>NUCLEOTIDE SEQUENCE [LARGE SCALE GENOMIC DNA]</scope>
    <source>
        <strain evidence="1 2">NCTC13354</strain>
    </source>
</reference>
<proteinExistence type="predicted"/>
<dbReference type="KEGG" id="tbw:NCTC13354_01175"/>
<dbReference type="EMBL" id="LR134476">
    <property type="protein sequence ID" value="VEI13460.1"/>
    <property type="molecule type" value="Genomic_DNA"/>
</dbReference>
<protein>
    <submittedName>
        <fullName evidence="1">Uncharacterized protein</fullName>
    </submittedName>
</protein>
<sequence length="482" mass="52744">MVTFMLAVSAPQAEALLQGYDVVSGYAVDAAAGSRVTEVSDLLDLLCLRFPDTPFADDEPLDIVHLPSDPFTMDRHAVGPLHPDAIRGGVIDYGFDGSGVARGGGVETDLLYLEPCRVTSGATLWRFYPGNPQPEHRGTYHGIAYGWENMETGTFTAAVPTPFLGPVIKRDWGAVPCDVEVEGGKPVAVTMVSPAEPDQEDGFQLIESGMWAKRIAVDDSAHIYTEFVTGRVSGMPVRVVRTVNSNGRLLLQVASALTDALYLTRAQFQRWSSGTFTALIAPDKVTDQRRIEAKPTDWDVADRPAIAARRESPVNFSDANELLRETFTLVSDTAPPDWREVTLRIQLVGTSALYEGYAKLDGDRFAAMRVLPTAVIHYMRRLKQDRVLAGEEPFLVAVIRLGKDGQGTLNVNGSQEPVWADHVDPAEWSNEMAAFPREAPDWMEERLASAPPATHTGPTPYPADLTANIHWIKEITGEDEDA</sequence>
<name>A0A3S4X645_9ACTO</name>
<keyword evidence="2" id="KW-1185">Reference proteome</keyword>
<dbReference type="AlphaFoldDB" id="A0A3S4X645"/>
<dbReference type="Proteomes" id="UP000269542">
    <property type="component" value="Chromosome"/>
</dbReference>
<dbReference type="RefSeq" id="WP_126416571.1">
    <property type="nucleotide sequence ID" value="NZ_LR134476.1"/>
</dbReference>
<gene>
    <name evidence="1" type="ORF">NCTC13354_01175</name>
</gene>
<organism evidence="1 2">
    <name type="scientific">Trueperella bialowiezensis</name>
    <dbReference type="NCBI Taxonomy" id="312285"/>
    <lineage>
        <taxon>Bacteria</taxon>
        <taxon>Bacillati</taxon>
        <taxon>Actinomycetota</taxon>
        <taxon>Actinomycetes</taxon>
        <taxon>Actinomycetales</taxon>
        <taxon>Actinomycetaceae</taxon>
        <taxon>Trueperella</taxon>
    </lineage>
</organism>
<evidence type="ECO:0000313" key="2">
    <source>
        <dbReference type="Proteomes" id="UP000269542"/>
    </source>
</evidence>
<dbReference type="InterPro" id="IPR036170">
    <property type="entry name" value="YezG-like_sf"/>
</dbReference>
<dbReference type="SUPFAM" id="SSF160424">
    <property type="entry name" value="BH3703-like"/>
    <property type="match status" value="1"/>
</dbReference>